<evidence type="ECO:0000259" key="1">
    <source>
        <dbReference type="Pfam" id="PF03468"/>
    </source>
</evidence>
<keyword evidence="3" id="KW-1185">Reference proteome</keyword>
<evidence type="ECO:0000313" key="2">
    <source>
        <dbReference type="EMBL" id="KAI5067498.1"/>
    </source>
</evidence>
<dbReference type="PANTHER" id="PTHR46619">
    <property type="entry name" value="RNA RECOGNITION MOTIF XS DOMAIN PROTEIN-RELATED"/>
    <property type="match status" value="1"/>
</dbReference>
<dbReference type="AlphaFoldDB" id="A0A9D4UGI0"/>
<evidence type="ECO:0000313" key="3">
    <source>
        <dbReference type="Proteomes" id="UP000886520"/>
    </source>
</evidence>
<sequence>MHTLQSQKKGLRAEHLGLCKAICSIMRWRHTIDPAGGKAYQDCSAEEAKSNNEDLILWPPAVIVHYVAKKIEGQQETVAESAVKDFLKDTGFLSERVKIAHGKGGTVIVKYSPLLPCLHDAESLHHHFASRNFGRDDWWSARPVKQESNGDLDPVLEDGDGAEKNMLYGYIALAQDLDKVDADLQRRCQVKSRKDIEAIIGDPLAAKNAED</sequence>
<dbReference type="Proteomes" id="UP000886520">
    <property type="component" value="Chromosome 17"/>
</dbReference>
<dbReference type="PANTHER" id="PTHR46619:SF2">
    <property type="entry name" value="XS DOMAIN PROTEIN"/>
    <property type="match status" value="1"/>
</dbReference>
<name>A0A9D4UGI0_ADICA</name>
<dbReference type="EMBL" id="JABFUD020000017">
    <property type="protein sequence ID" value="KAI5067498.1"/>
    <property type="molecule type" value="Genomic_DNA"/>
</dbReference>
<protein>
    <recommendedName>
        <fullName evidence="1">XS domain-containing protein</fullName>
    </recommendedName>
</protein>
<dbReference type="InterPro" id="IPR005380">
    <property type="entry name" value="XS_domain"/>
</dbReference>
<reference evidence="2" key="1">
    <citation type="submission" date="2021-01" db="EMBL/GenBank/DDBJ databases">
        <title>Adiantum capillus-veneris genome.</title>
        <authorList>
            <person name="Fang Y."/>
            <person name="Liao Q."/>
        </authorList>
    </citation>
    <scope>NUCLEOTIDE SEQUENCE</scope>
    <source>
        <strain evidence="2">H3</strain>
        <tissue evidence="2">Leaf</tissue>
    </source>
</reference>
<dbReference type="OrthoDB" id="1915348at2759"/>
<comment type="caution">
    <text evidence="2">The sequence shown here is derived from an EMBL/GenBank/DDBJ whole genome shotgun (WGS) entry which is preliminary data.</text>
</comment>
<dbReference type="Gene3D" id="3.30.70.2890">
    <property type="entry name" value="XS domain"/>
    <property type="match status" value="1"/>
</dbReference>
<gene>
    <name evidence="2" type="ORF">GOP47_0018026</name>
</gene>
<proteinExistence type="predicted"/>
<feature type="domain" description="XS" evidence="1">
    <location>
        <begin position="53"/>
        <end position="178"/>
    </location>
</feature>
<organism evidence="2 3">
    <name type="scientific">Adiantum capillus-veneris</name>
    <name type="common">Maidenhair fern</name>
    <dbReference type="NCBI Taxonomy" id="13818"/>
    <lineage>
        <taxon>Eukaryota</taxon>
        <taxon>Viridiplantae</taxon>
        <taxon>Streptophyta</taxon>
        <taxon>Embryophyta</taxon>
        <taxon>Tracheophyta</taxon>
        <taxon>Polypodiopsida</taxon>
        <taxon>Polypodiidae</taxon>
        <taxon>Polypodiales</taxon>
        <taxon>Pteridineae</taxon>
        <taxon>Pteridaceae</taxon>
        <taxon>Vittarioideae</taxon>
        <taxon>Adiantum</taxon>
    </lineage>
</organism>
<dbReference type="Pfam" id="PF03468">
    <property type="entry name" value="XS"/>
    <property type="match status" value="1"/>
</dbReference>
<dbReference type="GO" id="GO:0031047">
    <property type="term" value="P:regulatory ncRNA-mediated gene silencing"/>
    <property type="evidence" value="ECO:0007669"/>
    <property type="project" value="InterPro"/>
</dbReference>
<accession>A0A9D4UGI0</accession>
<dbReference type="InterPro" id="IPR038588">
    <property type="entry name" value="XS_domain_sf"/>
</dbReference>